<keyword evidence="1" id="KW-0812">Transmembrane</keyword>
<dbReference type="AlphaFoldDB" id="A0A2H0WV14"/>
<keyword evidence="2" id="KW-0732">Signal</keyword>
<comment type="caution">
    <text evidence="3">The sequence shown here is derived from an EMBL/GenBank/DDBJ whole genome shotgun (WGS) entry which is preliminary data.</text>
</comment>
<organism evidence="3 4">
    <name type="scientific">Candidatus Portnoybacteria bacterium CG09_land_8_20_14_0_10_44_13</name>
    <dbReference type="NCBI Taxonomy" id="1974811"/>
    <lineage>
        <taxon>Bacteria</taxon>
        <taxon>Candidatus Portnoyibacteriota</taxon>
    </lineage>
</organism>
<evidence type="ECO:0000256" key="1">
    <source>
        <dbReference type="SAM" id="Phobius"/>
    </source>
</evidence>
<evidence type="ECO:0000313" key="3">
    <source>
        <dbReference type="EMBL" id="PIS16496.1"/>
    </source>
</evidence>
<feature type="chain" id="PRO_5013688609" evidence="2">
    <location>
        <begin position="23"/>
        <end position="172"/>
    </location>
</feature>
<dbReference type="EMBL" id="PEZF01000115">
    <property type="protein sequence ID" value="PIS16496.1"/>
    <property type="molecule type" value="Genomic_DNA"/>
</dbReference>
<protein>
    <submittedName>
        <fullName evidence="3">Uncharacterized protein</fullName>
    </submittedName>
</protein>
<evidence type="ECO:0000256" key="2">
    <source>
        <dbReference type="SAM" id="SignalP"/>
    </source>
</evidence>
<feature type="transmembrane region" description="Helical" evidence="1">
    <location>
        <begin position="145"/>
        <end position="165"/>
    </location>
</feature>
<keyword evidence="1" id="KW-0472">Membrane</keyword>
<evidence type="ECO:0000313" key="4">
    <source>
        <dbReference type="Proteomes" id="UP000229080"/>
    </source>
</evidence>
<sequence>MKKIFFYPLAFLGLALALPARAICPVCTIAIGAGVGFSRWLGVDDLISGTWVGALVVSIIFWTASWFNKKNIRFKFQYPVLAILIYAITIIPLYFTGIVGHLFNKFCGVDKLMFGIVSGSIVFTFGVLLHQFLKKRNQGKSYFAFQKVVIPLVLLIITSAVFYFVCKTLVSF</sequence>
<reference evidence="4" key="1">
    <citation type="submission" date="2017-09" db="EMBL/GenBank/DDBJ databases">
        <title>Depth-based differentiation of microbial function through sediment-hosted aquifers and enrichment of novel symbionts in the deep terrestrial subsurface.</title>
        <authorList>
            <person name="Probst A.J."/>
            <person name="Ladd B."/>
            <person name="Jarett J.K."/>
            <person name="Geller-Mcgrath D.E."/>
            <person name="Sieber C.M.K."/>
            <person name="Emerson J.B."/>
            <person name="Anantharaman K."/>
            <person name="Thomas B.C."/>
            <person name="Malmstrom R."/>
            <person name="Stieglmeier M."/>
            <person name="Klingl A."/>
            <person name="Woyke T."/>
            <person name="Ryan C.M."/>
            <person name="Banfield J.F."/>
        </authorList>
    </citation>
    <scope>NUCLEOTIDE SEQUENCE [LARGE SCALE GENOMIC DNA]</scope>
</reference>
<feature type="transmembrane region" description="Helical" evidence="1">
    <location>
        <begin position="46"/>
        <end position="67"/>
    </location>
</feature>
<gene>
    <name evidence="3" type="ORF">COT61_03610</name>
</gene>
<feature type="transmembrane region" description="Helical" evidence="1">
    <location>
        <begin position="112"/>
        <end position="133"/>
    </location>
</feature>
<keyword evidence="1" id="KW-1133">Transmembrane helix</keyword>
<feature type="transmembrane region" description="Helical" evidence="1">
    <location>
        <begin position="79"/>
        <end position="100"/>
    </location>
</feature>
<feature type="signal peptide" evidence="2">
    <location>
        <begin position="1"/>
        <end position="22"/>
    </location>
</feature>
<name>A0A2H0WV14_9BACT</name>
<dbReference type="Proteomes" id="UP000229080">
    <property type="component" value="Unassembled WGS sequence"/>
</dbReference>
<accession>A0A2H0WV14</accession>
<proteinExistence type="predicted"/>